<dbReference type="AlphaFoldDB" id="A0A9P7BL68"/>
<dbReference type="PANTHER" id="PTHR33050:SF7">
    <property type="entry name" value="RIBONUCLEASE H"/>
    <property type="match status" value="1"/>
</dbReference>
<protein>
    <submittedName>
        <fullName evidence="1">Uncharacterized protein</fullName>
    </submittedName>
</protein>
<dbReference type="SUPFAM" id="SSF56672">
    <property type="entry name" value="DNA/RNA polymerases"/>
    <property type="match status" value="1"/>
</dbReference>
<reference evidence="1" key="1">
    <citation type="journal article" date="2020" name="Microb. Genom.">
        <title>Genetic diversity of clinical and environmental Mucorales isolates obtained from an investigation of mucormycosis cases among solid organ transplant recipients.</title>
        <authorList>
            <person name="Nguyen M.H."/>
            <person name="Kaul D."/>
            <person name="Muto C."/>
            <person name="Cheng S.J."/>
            <person name="Richter R.A."/>
            <person name="Bruno V.M."/>
            <person name="Liu G."/>
            <person name="Beyhan S."/>
            <person name="Sundermann A.J."/>
            <person name="Mounaud S."/>
            <person name="Pasculle A.W."/>
            <person name="Nierman W.C."/>
            <person name="Driscoll E."/>
            <person name="Cumbie R."/>
            <person name="Clancy C.J."/>
            <person name="Dupont C.L."/>
        </authorList>
    </citation>
    <scope>NUCLEOTIDE SEQUENCE</scope>
    <source>
        <strain evidence="1">GL11</strain>
    </source>
</reference>
<evidence type="ECO:0000313" key="1">
    <source>
        <dbReference type="EMBL" id="KAG1298064.1"/>
    </source>
</evidence>
<dbReference type="EMBL" id="JAANQT010004604">
    <property type="protein sequence ID" value="KAG1298064.1"/>
    <property type="molecule type" value="Genomic_DNA"/>
</dbReference>
<dbReference type="Gene3D" id="3.10.10.10">
    <property type="entry name" value="HIV Type 1 Reverse Transcriptase, subunit A, domain 1"/>
    <property type="match status" value="1"/>
</dbReference>
<keyword evidence="2" id="KW-1185">Reference proteome</keyword>
<dbReference type="InterPro" id="IPR052055">
    <property type="entry name" value="Hepadnavirus_pol/RT"/>
</dbReference>
<organism evidence="1 2">
    <name type="scientific">Rhizopus oryzae</name>
    <name type="common">Mucormycosis agent</name>
    <name type="synonym">Rhizopus arrhizus var. delemar</name>
    <dbReference type="NCBI Taxonomy" id="64495"/>
    <lineage>
        <taxon>Eukaryota</taxon>
        <taxon>Fungi</taxon>
        <taxon>Fungi incertae sedis</taxon>
        <taxon>Mucoromycota</taxon>
        <taxon>Mucoromycotina</taxon>
        <taxon>Mucoromycetes</taxon>
        <taxon>Mucorales</taxon>
        <taxon>Mucorineae</taxon>
        <taxon>Rhizopodaceae</taxon>
        <taxon>Rhizopus</taxon>
    </lineage>
</organism>
<proteinExistence type="predicted"/>
<sequence>MAIEYHQGGVPHSICQITKPMAIDENGNSLKGPRRNRLSGTKILTAGIIEEGQDPRSKGFLSRFFTLQEATRSRPILDYRKINHGIQVEHFKMEGVPALRDLIEPGDFMVKLDLQDAHTVTPIHPASRSFLVFENQGKIYQYVTNQQEPSRLD</sequence>
<gene>
    <name evidence="1" type="ORF">G6F64_012993</name>
</gene>
<dbReference type="Proteomes" id="UP000716291">
    <property type="component" value="Unassembled WGS sequence"/>
</dbReference>
<evidence type="ECO:0000313" key="2">
    <source>
        <dbReference type="Proteomes" id="UP000716291"/>
    </source>
</evidence>
<dbReference type="InterPro" id="IPR043128">
    <property type="entry name" value="Rev_trsase/Diguanyl_cyclase"/>
</dbReference>
<dbReference type="PANTHER" id="PTHR33050">
    <property type="entry name" value="REVERSE TRANSCRIPTASE DOMAIN-CONTAINING PROTEIN"/>
    <property type="match status" value="1"/>
</dbReference>
<comment type="caution">
    <text evidence="1">The sequence shown here is derived from an EMBL/GenBank/DDBJ whole genome shotgun (WGS) entry which is preliminary data.</text>
</comment>
<name>A0A9P7BL68_RHIOR</name>
<accession>A0A9P7BL68</accession>
<dbReference type="Gene3D" id="3.30.70.270">
    <property type="match status" value="1"/>
</dbReference>
<dbReference type="InterPro" id="IPR043502">
    <property type="entry name" value="DNA/RNA_pol_sf"/>
</dbReference>